<dbReference type="EMBL" id="SSGG01000051">
    <property type="protein sequence ID" value="TXI37555.1"/>
    <property type="molecule type" value="Genomic_DNA"/>
</dbReference>
<keyword evidence="1" id="KW-0472">Membrane</keyword>
<reference evidence="2 3" key="1">
    <citation type="submission" date="2018-09" db="EMBL/GenBank/DDBJ databases">
        <title>Metagenome Assembled Genomes from an Advanced Water Purification Facility.</title>
        <authorList>
            <person name="Stamps B.W."/>
            <person name="Spear J.R."/>
        </authorList>
    </citation>
    <scope>NUCLEOTIDE SEQUENCE [LARGE SCALE GENOMIC DNA]</scope>
    <source>
        <strain evidence="2">Bin_42_2</strain>
    </source>
</reference>
<feature type="transmembrane region" description="Helical" evidence="1">
    <location>
        <begin position="29"/>
        <end position="53"/>
    </location>
</feature>
<organism evidence="2 3">
    <name type="scientific">Methylophilus methylotrophus</name>
    <name type="common">Bacterium W3A1</name>
    <dbReference type="NCBI Taxonomy" id="17"/>
    <lineage>
        <taxon>Bacteria</taxon>
        <taxon>Pseudomonadati</taxon>
        <taxon>Pseudomonadota</taxon>
        <taxon>Betaproteobacteria</taxon>
        <taxon>Nitrosomonadales</taxon>
        <taxon>Methylophilaceae</taxon>
        <taxon>Methylophilus</taxon>
    </lineage>
</organism>
<proteinExistence type="predicted"/>
<gene>
    <name evidence="2" type="ORF">E6Q51_03070</name>
</gene>
<keyword evidence="1" id="KW-1133">Transmembrane helix</keyword>
<accession>A0A5C7WLF9</accession>
<dbReference type="AlphaFoldDB" id="A0A5C7WLF9"/>
<keyword evidence="1" id="KW-0812">Transmembrane</keyword>
<dbReference type="Proteomes" id="UP000321374">
    <property type="component" value="Unassembled WGS sequence"/>
</dbReference>
<sequence>MILINLDHWLQQVLTVWQSLSAHVWQQDAFLLLVCIIACLLLFFTGTVIGLFIQSLWGIFISSRHSDEEQR</sequence>
<evidence type="ECO:0000313" key="2">
    <source>
        <dbReference type="EMBL" id="TXI37555.1"/>
    </source>
</evidence>
<evidence type="ECO:0000256" key="1">
    <source>
        <dbReference type="SAM" id="Phobius"/>
    </source>
</evidence>
<protein>
    <submittedName>
        <fullName evidence="2">Uncharacterized protein</fullName>
    </submittedName>
</protein>
<comment type="caution">
    <text evidence="2">The sequence shown here is derived from an EMBL/GenBank/DDBJ whole genome shotgun (WGS) entry which is preliminary data.</text>
</comment>
<name>A0A5C7WLF9_METME</name>
<evidence type="ECO:0000313" key="3">
    <source>
        <dbReference type="Proteomes" id="UP000321374"/>
    </source>
</evidence>